<feature type="compositionally biased region" description="Low complexity" evidence="1">
    <location>
        <begin position="54"/>
        <end position="63"/>
    </location>
</feature>
<organism evidence="2 3">
    <name type="scientific">Streptomyces nymphaeiformis</name>
    <dbReference type="NCBI Taxonomy" id="2663842"/>
    <lineage>
        <taxon>Bacteria</taxon>
        <taxon>Bacillati</taxon>
        <taxon>Actinomycetota</taxon>
        <taxon>Actinomycetes</taxon>
        <taxon>Kitasatosporales</taxon>
        <taxon>Streptomycetaceae</taxon>
        <taxon>Streptomyces</taxon>
    </lineage>
</organism>
<evidence type="ECO:0000313" key="2">
    <source>
        <dbReference type="EMBL" id="MBB4987133.1"/>
    </source>
</evidence>
<feature type="compositionally biased region" description="Basic residues" evidence="1">
    <location>
        <begin position="224"/>
        <end position="234"/>
    </location>
</feature>
<dbReference type="AlphaFoldDB" id="A0A7W7U942"/>
<keyword evidence="3" id="KW-1185">Reference proteome</keyword>
<protein>
    <submittedName>
        <fullName evidence="2">Uncharacterized protein</fullName>
    </submittedName>
</protein>
<evidence type="ECO:0000313" key="3">
    <source>
        <dbReference type="Proteomes" id="UP000582643"/>
    </source>
</evidence>
<dbReference type="RefSeq" id="WP_184933105.1">
    <property type="nucleotide sequence ID" value="NZ_JACHJY010000017.1"/>
</dbReference>
<feature type="region of interest" description="Disordered" evidence="1">
    <location>
        <begin position="45"/>
        <end position="76"/>
    </location>
</feature>
<proteinExistence type="predicted"/>
<dbReference type="Proteomes" id="UP000582643">
    <property type="component" value="Unassembled WGS sequence"/>
</dbReference>
<evidence type="ECO:0000256" key="1">
    <source>
        <dbReference type="SAM" id="MobiDB-lite"/>
    </source>
</evidence>
<sequence>MLQAKEYAAAMAFPDTFRWRGSKRGRVRMAGNAMPCSMARDLVVGGAESRHRSSPSSSETTTTNAGSAHGPPHARDPQRLVHEHLDQRWDRTPGGTRRTLAGAFAIITPALVLPGTTYSEPRALRRALYSWAFNKNAGPEEPKEEWRKALERMKRNSPPVSALAEADVLRRALDALCRKLDGKKAAAETARRKRGCPAGRGRSPPARAVPSTRDRLGHAQPVRWRGHRRQGLDG</sequence>
<dbReference type="EMBL" id="JACHJY010000017">
    <property type="protein sequence ID" value="MBB4987133.1"/>
    <property type="molecule type" value="Genomic_DNA"/>
</dbReference>
<feature type="region of interest" description="Disordered" evidence="1">
    <location>
        <begin position="183"/>
        <end position="234"/>
    </location>
</feature>
<dbReference type="Gene3D" id="3.90.120.10">
    <property type="entry name" value="DNA Methylase, subunit A, domain 2"/>
    <property type="match status" value="1"/>
</dbReference>
<dbReference type="SUPFAM" id="SSF53335">
    <property type="entry name" value="S-adenosyl-L-methionine-dependent methyltransferases"/>
    <property type="match status" value="1"/>
</dbReference>
<reference evidence="2 3" key="1">
    <citation type="submission" date="2020-08" db="EMBL/GenBank/DDBJ databases">
        <title>Genomic Encyclopedia of Type Strains, Phase III (KMG-III): the genomes of soil and plant-associated and newly described type strains.</title>
        <authorList>
            <person name="Whitman W."/>
        </authorList>
    </citation>
    <scope>NUCLEOTIDE SEQUENCE [LARGE SCALE GENOMIC DNA]</scope>
    <source>
        <strain evidence="2 3">SFB5A</strain>
    </source>
</reference>
<gene>
    <name evidence="2" type="ORF">GGE06_008105</name>
</gene>
<name>A0A7W7U942_9ACTN</name>
<dbReference type="InterPro" id="IPR029063">
    <property type="entry name" value="SAM-dependent_MTases_sf"/>
</dbReference>
<accession>A0A7W7U942</accession>
<comment type="caution">
    <text evidence="2">The sequence shown here is derived from an EMBL/GenBank/DDBJ whole genome shotgun (WGS) entry which is preliminary data.</text>
</comment>